<keyword evidence="1" id="KW-1133">Transmembrane helix</keyword>
<evidence type="ECO:0000256" key="1">
    <source>
        <dbReference type="SAM" id="Phobius"/>
    </source>
</evidence>
<keyword evidence="1" id="KW-0472">Membrane</keyword>
<keyword evidence="1" id="KW-0812">Transmembrane</keyword>
<feature type="transmembrane region" description="Helical" evidence="1">
    <location>
        <begin position="61"/>
        <end position="86"/>
    </location>
</feature>
<sequence length="160" mass="17993">MSPLHTLLPVLPVPTKSVSAEVIPKKRGPPSSAQPVVKKLFKGKNKNVDDSLMYMFVLEKLFSTVSMSTITAPTVAAPVMLLLRILHHLLIHQRRRLTDEKAINGMVQKAMEYIDLTPDMETRIELIKPLSYVSAEKTFTRGSFHDDRDKVSSTFSALEF</sequence>
<protein>
    <submittedName>
        <fullName evidence="2">Uncharacterized protein</fullName>
    </submittedName>
</protein>
<gene>
    <name evidence="2" type="ORF">GUJ93_ZPchr0010g11261</name>
</gene>
<reference evidence="2" key="1">
    <citation type="journal article" date="2021" name="bioRxiv">
        <title>Whole Genome Assembly and Annotation of Northern Wild Rice, Zizania palustris L., Supports a Whole Genome Duplication in the Zizania Genus.</title>
        <authorList>
            <person name="Haas M."/>
            <person name="Kono T."/>
            <person name="Macchietto M."/>
            <person name="Millas R."/>
            <person name="McGilp L."/>
            <person name="Shao M."/>
            <person name="Duquette J."/>
            <person name="Hirsch C.N."/>
            <person name="Kimball J."/>
        </authorList>
    </citation>
    <scope>NUCLEOTIDE SEQUENCE</scope>
    <source>
        <tissue evidence="2">Fresh leaf tissue</tissue>
    </source>
</reference>
<organism evidence="2 3">
    <name type="scientific">Zizania palustris</name>
    <name type="common">Northern wild rice</name>
    <dbReference type="NCBI Taxonomy" id="103762"/>
    <lineage>
        <taxon>Eukaryota</taxon>
        <taxon>Viridiplantae</taxon>
        <taxon>Streptophyta</taxon>
        <taxon>Embryophyta</taxon>
        <taxon>Tracheophyta</taxon>
        <taxon>Spermatophyta</taxon>
        <taxon>Magnoliopsida</taxon>
        <taxon>Liliopsida</taxon>
        <taxon>Poales</taxon>
        <taxon>Poaceae</taxon>
        <taxon>BOP clade</taxon>
        <taxon>Oryzoideae</taxon>
        <taxon>Oryzeae</taxon>
        <taxon>Zizaniinae</taxon>
        <taxon>Zizania</taxon>
    </lineage>
</organism>
<dbReference type="AlphaFoldDB" id="A0A8J5WFV0"/>
<evidence type="ECO:0000313" key="3">
    <source>
        <dbReference type="Proteomes" id="UP000729402"/>
    </source>
</evidence>
<keyword evidence="3" id="KW-1185">Reference proteome</keyword>
<dbReference type="OrthoDB" id="268763at2759"/>
<reference evidence="2" key="2">
    <citation type="submission" date="2021-02" db="EMBL/GenBank/DDBJ databases">
        <authorList>
            <person name="Kimball J.A."/>
            <person name="Haas M.W."/>
            <person name="Macchietto M."/>
            <person name="Kono T."/>
            <person name="Duquette J."/>
            <person name="Shao M."/>
        </authorList>
    </citation>
    <scope>NUCLEOTIDE SEQUENCE</scope>
    <source>
        <tissue evidence="2">Fresh leaf tissue</tissue>
    </source>
</reference>
<proteinExistence type="predicted"/>
<dbReference type="Proteomes" id="UP000729402">
    <property type="component" value="Unassembled WGS sequence"/>
</dbReference>
<dbReference type="EMBL" id="JAAALK010000082">
    <property type="protein sequence ID" value="KAG8088654.1"/>
    <property type="molecule type" value="Genomic_DNA"/>
</dbReference>
<name>A0A8J5WFV0_ZIZPA</name>
<accession>A0A8J5WFV0</accession>
<comment type="caution">
    <text evidence="2">The sequence shown here is derived from an EMBL/GenBank/DDBJ whole genome shotgun (WGS) entry which is preliminary data.</text>
</comment>
<evidence type="ECO:0000313" key="2">
    <source>
        <dbReference type="EMBL" id="KAG8088654.1"/>
    </source>
</evidence>